<dbReference type="InterPro" id="IPR055289">
    <property type="entry name" value="OFD1"/>
</dbReference>
<keyword evidence="2" id="KW-1185">Reference proteome</keyword>
<reference evidence="2" key="1">
    <citation type="submission" date="2022-06" db="EMBL/GenBank/DDBJ databases">
        <authorList>
            <person name="Berger JAMES D."/>
            <person name="Berger JAMES D."/>
        </authorList>
    </citation>
    <scope>NUCLEOTIDE SEQUENCE [LARGE SCALE GENOMIC DNA]</scope>
</reference>
<dbReference type="GO" id="GO:0005813">
    <property type="term" value="C:centrosome"/>
    <property type="evidence" value="ECO:0007669"/>
    <property type="project" value="TreeGrafter"/>
</dbReference>
<evidence type="ECO:0000313" key="2">
    <source>
        <dbReference type="Proteomes" id="UP000050795"/>
    </source>
</evidence>
<dbReference type="PANTHER" id="PTHR39063">
    <property type="entry name" value="ORAL-FACIAL-DIGITAL SYNDROME 1 PROTEIN HOMOLOG"/>
    <property type="match status" value="1"/>
</dbReference>
<organism evidence="2 3">
    <name type="scientific">Trichobilharzia regenti</name>
    <name type="common">Nasal bird schistosome</name>
    <dbReference type="NCBI Taxonomy" id="157069"/>
    <lineage>
        <taxon>Eukaryota</taxon>
        <taxon>Metazoa</taxon>
        <taxon>Spiralia</taxon>
        <taxon>Lophotrochozoa</taxon>
        <taxon>Platyhelminthes</taxon>
        <taxon>Trematoda</taxon>
        <taxon>Digenea</taxon>
        <taxon>Strigeidida</taxon>
        <taxon>Schistosomatoidea</taxon>
        <taxon>Schistosomatidae</taxon>
        <taxon>Trichobilharzia</taxon>
    </lineage>
</organism>
<dbReference type="Proteomes" id="UP000050795">
    <property type="component" value="Unassembled WGS sequence"/>
</dbReference>
<proteinExistence type="predicted"/>
<dbReference type="GO" id="GO:0036064">
    <property type="term" value="C:ciliary basal body"/>
    <property type="evidence" value="ECO:0007669"/>
    <property type="project" value="TreeGrafter"/>
</dbReference>
<dbReference type="GO" id="GO:0005576">
    <property type="term" value="C:extracellular region"/>
    <property type="evidence" value="ECO:0007669"/>
    <property type="project" value="GOC"/>
</dbReference>
<evidence type="ECO:0008006" key="4">
    <source>
        <dbReference type="Google" id="ProtNLM"/>
    </source>
</evidence>
<keyword evidence="1" id="KW-0175">Coiled coil</keyword>
<evidence type="ECO:0000313" key="3">
    <source>
        <dbReference type="WBParaSite" id="TREG1_50830.1"/>
    </source>
</evidence>
<dbReference type="AlphaFoldDB" id="A0AA85JX26"/>
<dbReference type="Pfam" id="PF16045">
    <property type="entry name" value="LisH_2"/>
    <property type="match status" value="1"/>
</dbReference>
<dbReference type="WBParaSite" id="TREG1_50830.1">
    <property type="protein sequence ID" value="TREG1_50830.1"/>
    <property type="gene ID" value="TREG1_50830"/>
</dbReference>
<feature type="coiled-coil region" evidence="1">
    <location>
        <begin position="234"/>
        <end position="318"/>
    </location>
</feature>
<sequence length="725" mass="85634">MSRPDKYENVRNVYRLLKEKGDIDKLKSQIRQRIILGFASLENPVPKSDCEIIDENVRLVDCLIADHMKHQGYDYSLSVFLPEIGFTSYESEEHIKNLLFSKSTISRNLWQKIASYHQDTSSFLVSILKAEADISDVLKEQKSVQTCDLDVCELDQRLKDIDKEYEAVKSADILHLKKTFEDRLEYYKREVGEQYQVKLTQQMTEFRQNELNTIKLEMEGRFQERIKEHVMRLEKEFEIRLQSLNDQEELLKEKYNLSEQREEREAFVKRQALQAELDTIQFMKTQLDQERLQIEREKKQMLKDHENREREIKKHENLLEIREKTLEGEIQEHVDRIRMEDEIKLLKQRKEIEIQSLQLSENQKMLEEKMKTFEQLKQDLIKQQNKFTEMEINDYDTIKTQNEVYKNEITSLQKQLKNAIVELEEQKQITASATTELGVLSVVKQEIERLMNTLNNDRVTFIQEKINLQKKLNEQQNVIHKLMERLALHDGGNIYPGQYYSSHCTGTCVTNHPRTTHQNVTKTHQLTEAERRSIYEECNLSISSDMSGESFMGVKNAKKSSNPAPSCNPQFDQWSQRLELSRRRMAQLQMVSEQFDSIYEEWKSVDLKEFLSKLNTDLPNCLTTVKSDGLTNLNELFKSDQFVTFENNRQADEITHQQTVHPESERDRNLDKEHIGSHIEINPESRSMKMKSESDIDFKIIRIPVVYVISPTDLISTHQNLTNQF</sequence>
<dbReference type="PANTHER" id="PTHR39063:SF1">
    <property type="entry name" value="OFD1 CENTRIOLE AND CENTRIOLAR SATELLITE PROTEIN"/>
    <property type="match status" value="1"/>
</dbReference>
<dbReference type="SMART" id="SM00667">
    <property type="entry name" value="LisH"/>
    <property type="match status" value="1"/>
</dbReference>
<dbReference type="GO" id="GO:0060287">
    <property type="term" value="P:epithelial cilium movement involved in determination of left/right asymmetry"/>
    <property type="evidence" value="ECO:0007669"/>
    <property type="project" value="TreeGrafter"/>
</dbReference>
<name>A0AA85JX26_TRIRE</name>
<accession>A0AA85JX26</accession>
<feature type="coiled-coil region" evidence="1">
    <location>
        <begin position="349"/>
        <end position="433"/>
    </location>
</feature>
<reference evidence="3" key="2">
    <citation type="submission" date="2023-11" db="UniProtKB">
        <authorList>
            <consortium name="WormBaseParasite"/>
        </authorList>
    </citation>
    <scope>IDENTIFICATION</scope>
</reference>
<dbReference type="PROSITE" id="PS50896">
    <property type="entry name" value="LISH"/>
    <property type="match status" value="1"/>
</dbReference>
<protein>
    <recommendedName>
        <fullName evidence="4">LisH domain-containing protein</fullName>
    </recommendedName>
</protein>
<dbReference type="InterPro" id="IPR006594">
    <property type="entry name" value="LisH"/>
</dbReference>
<evidence type="ECO:0000256" key="1">
    <source>
        <dbReference type="SAM" id="Coils"/>
    </source>
</evidence>